<reference evidence="1 2" key="1">
    <citation type="journal article" date="2018" name="Sci. Rep.">
        <title>Genomic signatures of local adaptation to the degree of environmental predictability in rotifers.</title>
        <authorList>
            <person name="Franch-Gras L."/>
            <person name="Hahn C."/>
            <person name="Garcia-Roger E.M."/>
            <person name="Carmona M.J."/>
            <person name="Serra M."/>
            <person name="Gomez A."/>
        </authorList>
    </citation>
    <scope>NUCLEOTIDE SEQUENCE [LARGE SCALE GENOMIC DNA]</scope>
    <source>
        <strain evidence="1">HYR1</strain>
    </source>
</reference>
<evidence type="ECO:0000313" key="2">
    <source>
        <dbReference type="Proteomes" id="UP000276133"/>
    </source>
</evidence>
<organism evidence="1 2">
    <name type="scientific">Brachionus plicatilis</name>
    <name type="common">Marine rotifer</name>
    <name type="synonym">Brachionus muelleri</name>
    <dbReference type="NCBI Taxonomy" id="10195"/>
    <lineage>
        <taxon>Eukaryota</taxon>
        <taxon>Metazoa</taxon>
        <taxon>Spiralia</taxon>
        <taxon>Gnathifera</taxon>
        <taxon>Rotifera</taxon>
        <taxon>Eurotatoria</taxon>
        <taxon>Monogononta</taxon>
        <taxon>Pseudotrocha</taxon>
        <taxon>Ploima</taxon>
        <taxon>Brachionidae</taxon>
        <taxon>Brachionus</taxon>
    </lineage>
</organism>
<comment type="caution">
    <text evidence="1">The sequence shown here is derived from an EMBL/GenBank/DDBJ whole genome shotgun (WGS) entry which is preliminary data.</text>
</comment>
<dbReference type="AlphaFoldDB" id="A0A3M7SE18"/>
<protein>
    <submittedName>
        <fullName evidence="1">Uncharacterized protein</fullName>
    </submittedName>
</protein>
<dbReference type="Proteomes" id="UP000276133">
    <property type="component" value="Unassembled WGS sequence"/>
</dbReference>
<dbReference type="EMBL" id="REGN01001555">
    <property type="protein sequence ID" value="RNA33905.1"/>
    <property type="molecule type" value="Genomic_DNA"/>
</dbReference>
<keyword evidence="2" id="KW-1185">Reference proteome</keyword>
<evidence type="ECO:0000313" key="1">
    <source>
        <dbReference type="EMBL" id="RNA33905.1"/>
    </source>
</evidence>
<sequence>MKSASFACAGEVNENLRLIFSIERLGELGYWRRRLGQCTLFDRVAIFADALRSRPRLRRLLFQWAQTVPARGTLGAGRPLPPALAALALTLTLASDSPIERSFSTLSLRSNPATHYPQTPSTTGLSTRFRALSRCPSHFHCPNCMSVEIFLRKSIKKNLNLYKKKIFLNSIKKKSKIFENKNCLTVCKLEHKRGSFPVGKKRVQKTLVAAIEAALLDSVSEQTRVGLQRRSEHKNTRVEAIGPADVGDGGKLVIVEQVVRVFDHQTIRVQEHTLAELNQAPTVQFGESNAQLWSLQKSQVGRVIAVQHIDQLDQVKHGP</sequence>
<gene>
    <name evidence="1" type="ORF">BpHYR1_014761</name>
</gene>
<accession>A0A3M7SE18</accession>
<proteinExistence type="predicted"/>
<name>A0A3M7SE18_BRAPC</name>